<evidence type="ECO:0000313" key="7">
    <source>
        <dbReference type="Proteomes" id="UP000326354"/>
    </source>
</evidence>
<dbReference type="PIRSF" id="PIRSF000332">
    <property type="entry name" value="FMO"/>
    <property type="match status" value="1"/>
</dbReference>
<proteinExistence type="inferred from homology"/>
<keyword evidence="3" id="KW-0274">FAD</keyword>
<accession>A0A5S9F8I4</accession>
<dbReference type="InterPro" id="IPR020946">
    <property type="entry name" value="Flavin_mOase-like"/>
</dbReference>
<dbReference type="GO" id="GO:0050660">
    <property type="term" value="F:flavin adenine dinucleotide binding"/>
    <property type="evidence" value="ECO:0007669"/>
    <property type="project" value="InterPro"/>
</dbReference>
<dbReference type="PRINTS" id="PR00370">
    <property type="entry name" value="FMOXYGENASE"/>
</dbReference>
<comment type="similarity">
    <text evidence="1">Belongs to the FMO family.</text>
</comment>
<dbReference type="GO" id="GO:0050661">
    <property type="term" value="F:NADP binding"/>
    <property type="evidence" value="ECO:0007669"/>
    <property type="project" value="InterPro"/>
</dbReference>
<sequence>MTREKYAIIGAGPAGLSGARNLQKKNIPFDGFELHSDVGGLWDIDNPNSTMYKSAHLISSKKMTEFAEYPMKEHVADYPHHSEMKQYFRDFAKHFSLYDHYKFQTKVTKLEPVEDGWSVTYQQQDQPEQTSVYKGVILANGIFSKPNMPKYQGEFSGRIMHSSEFKDPSVFHGKRVLIVGAGNTGCDVAVDAVHHATKVDMSVRRGYHFVPKYVFGKPADSVGGKIKLPRLFKQKLDGVLLKFFTGDPEKFGFPKPDHKLYEVHPIVNSMVLYHLGHGDLSVKGDIEKFAGNTVHFKDGTQQDYDIVLFATGYKLNYPFIDKEHLNWQGHTPNLYLNVFHPKYDNLFVLGMIEATGIGWEGRNKQAELVACFIKAIEEQKSCVKKIQKKKENGLTDMRGGYNYMELERMAYYVHKDTYLKGINKHIAQLQ</sequence>
<dbReference type="KEGG" id="uam:UABAM_06723"/>
<dbReference type="Gene3D" id="3.50.50.60">
    <property type="entry name" value="FAD/NAD(P)-binding domain"/>
    <property type="match status" value="1"/>
</dbReference>
<dbReference type="RefSeq" id="WP_152021919.1">
    <property type="nucleotide sequence ID" value="NZ_AP019860.1"/>
</dbReference>
<evidence type="ECO:0000313" key="6">
    <source>
        <dbReference type="EMBL" id="BBM88302.1"/>
    </source>
</evidence>
<gene>
    <name evidence="6" type="ORF">UABAM_06723</name>
</gene>
<evidence type="ECO:0000256" key="1">
    <source>
        <dbReference type="ARBA" id="ARBA00009183"/>
    </source>
</evidence>
<keyword evidence="2" id="KW-0285">Flavoprotein</keyword>
<keyword evidence="5" id="KW-0560">Oxidoreductase</keyword>
<evidence type="ECO:0000256" key="2">
    <source>
        <dbReference type="ARBA" id="ARBA00022630"/>
    </source>
</evidence>
<dbReference type="PANTHER" id="PTHR23023">
    <property type="entry name" value="DIMETHYLANILINE MONOOXYGENASE"/>
    <property type="match status" value="1"/>
</dbReference>
<reference evidence="6 7" key="1">
    <citation type="submission" date="2019-08" db="EMBL/GenBank/DDBJ databases">
        <title>Complete genome sequence of Candidatus Uab amorphum.</title>
        <authorList>
            <person name="Shiratori T."/>
            <person name="Suzuki S."/>
            <person name="Kakizawa Y."/>
            <person name="Ishida K."/>
        </authorList>
    </citation>
    <scope>NUCLEOTIDE SEQUENCE [LARGE SCALE GENOMIC DNA]</scope>
    <source>
        <strain evidence="6 7">SRT547</strain>
    </source>
</reference>
<evidence type="ECO:0000256" key="3">
    <source>
        <dbReference type="ARBA" id="ARBA00022827"/>
    </source>
</evidence>
<keyword evidence="7" id="KW-1185">Reference proteome</keyword>
<dbReference type="SUPFAM" id="SSF51905">
    <property type="entry name" value="FAD/NAD(P)-binding domain"/>
    <property type="match status" value="2"/>
</dbReference>
<dbReference type="OrthoDB" id="9778740at2"/>
<keyword evidence="4" id="KW-0521">NADP</keyword>
<dbReference type="Pfam" id="PF00743">
    <property type="entry name" value="FMO-like"/>
    <property type="match status" value="1"/>
</dbReference>
<dbReference type="InterPro" id="IPR036188">
    <property type="entry name" value="FAD/NAD-bd_sf"/>
</dbReference>
<name>A0A5S9F8I4_UABAM</name>
<evidence type="ECO:0000256" key="5">
    <source>
        <dbReference type="ARBA" id="ARBA00023002"/>
    </source>
</evidence>
<protein>
    <submittedName>
        <fullName evidence="6">Flavin-binding monooxygenase</fullName>
    </submittedName>
</protein>
<dbReference type="EMBL" id="AP019860">
    <property type="protein sequence ID" value="BBM88302.1"/>
    <property type="molecule type" value="Genomic_DNA"/>
</dbReference>
<keyword evidence="6" id="KW-0503">Monooxygenase</keyword>
<dbReference type="AlphaFoldDB" id="A0A5S9F8I4"/>
<dbReference type="InterPro" id="IPR000960">
    <property type="entry name" value="Flavin_mOase"/>
</dbReference>
<organism evidence="6 7">
    <name type="scientific">Uabimicrobium amorphum</name>
    <dbReference type="NCBI Taxonomy" id="2596890"/>
    <lineage>
        <taxon>Bacteria</taxon>
        <taxon>Pseudomonadati</taxon>
        <taxon>Planctomycetota</taxon>
        <taxon>Candidatus Uabimicrobiia</taxon>
        <taxon>Candidatus Uabimicrobiales</taxon>
        <taxon>Candidatus Uabimicrobiaceae</taxon>
        <taxon>Candidatus Uabimicrobium</taxon>
    </lineage>
</organism>
<dbReference type="InterPro" id="IPR050346">
    <property type="entry name" value="FMO-like"/>
</dbReference>
<dbReference type="Proteomes" id="UP000326354">
    <property type="component" value="Chromosome"/>
</dbReference>
<dbReference type="GO" id="GO:0004499">
    <property type="term" value="F:N,N-dimethylaniline monooxygenase activity"/>
    <property type="evidence" value="ECO:0007669"/>
    <property type="project" value="InterPro"/>
</dbReference>
<evidence type="ECO:0000256" key="4">
    <source>
        <dbReference type="ARBA" id="ARBA00022857"/>
    </source>
</evidence>